<dbReference type="PROSITE" id="PS50937">
    <property type="entry name" value="HTH_MERR_2"/>
    <property type="match status" value="1"/>
</dbReference>
<gene>
    <name evidence="3" type="ORF">LR394_28760</name>
</gene>
<evidence type="ECO:0000313" key="3">
    <source>
        <dbReference type="EMBL" id="MCD5314900.1"/>
    </source>
</evidence>
<evidence type="ECO:0000256" key="1">
    <source>
        <dbReference type="ARBA" id="ARBA00023125"/>
    </source>
</evidence>
<keyword evidence="4" id="KW-1185">Reference proteome</keyword>
<protein>
    <submittedName>
        <fullName evidence="3">MerR family transcriptional regulator</fullName>
    </submittedName>
</protein>
<dbReference type="PANTHER" id="PTHR30204">
    <property type="entry name" value="REDOX-CYCLING DRUG-SENSING TRANSCRIPTIONAL ACTIVATOR SOXR"/>
    <property type="match status" value="1"/>
</dbReference>
<proteinExistence type="predicted"/>
<dbReference type="GO" id="GO:0003700">
    <property type="term" value="F:DNA-binding transcription factor activity"/>
    <property type="evidence" value="ECO:0007669"/>
    <property type="project" value="InterPro"/>
</dbReference>
<dbReference type="EMBL" id="JAJOMB010000019">
    <property type="protein sequence ID" value="MCD5314900.1"/>
    <property type="molecule type" value="Genomic_DNA"/>
</dbReference>
<dbReference type="InterPro" id="IPR047057">
    <property type="entry name" value="MerR_fam"/>
</dbReference>
<evidence type="ECO:0000259" key="2">
    <source>
        <dbReference type="PROSITE" id="PS50937"/>
    </source>
</evidence>
<dbReference type="PANTHER" id="PTHR30204:SF93">
    <property type="entry name" value="HTH MERR-TYPE DOMAIN-CONTAINING PROTEIN"/>
    <property type="match status" value="1"/>
</dbReference>
<dbReference type="RefSeq" id="WP_231447706.1">
    <property type="nucleotide sequence ID" value="NZ_JAJOMB010000019.1"/>
</dbReference>
<organism evidence="3 4">
    <name type="scientific">Kineosporia babensis</name>
    <dbReference type="NCBI Taxonomy" id="499548"/>
    <lineage>
        <taxon>Bacteria</taxon>
        <taxon>Bacillati</taxon>
        <taxon>Actinomycetota</taxon>
        <taxon>Actinomycetes</taxon>
        <taxon>Kineosporiales</taxon>
        <taxon>Kineosporiaceae</taxon>
        <taxon>Kineosporia</taxon>
    </lineage>
</organism>
<dbReference type="Pfam" id="PF13411">
    <property type="entry name" value="MerR_1"/>
    <property type="match status" value="1"/>
</dbReference>
<accession>A0A9X1NIX1</accession>
<comment type="caution">
    <text evidence="3">The sequence shown here is derived from an EMBL/GenBank/DDBJ whole genome shotgun (WGS) entry which is preliminary data.</text>
</comment>
<feature type="domain" description="HTH merR-type" evidence="2">
    <location>
        <begin position="1"/>
        <end position="69"/>
    </location>
</feature>
<dbReference type="GO" id="GO:0003677">
    <property type="term" value="F:DNA binding"/>
    <property type="evidence" value="ECO:0007669"/>
    <property type="project" value="UniProtKB-KW"/>
</dbReference>
<dbReference type="SMART" id="SM00422">
    <property type="entry name" value="HTH_MERR"/>
    <property type="match status" value="1"/>
</dbReference>
<keyword evidence="1" id="KW-0238">DNA-binding</keyword>
<dbReference type="CDD" id="cd00592">
    <property type="entry name" value="HTH_MerR-like"/>
    <property type="match status" value="1"/>
</dbReference>
<name>A0A9X1NIX1_9ACTN</name>
<reference evidence="3" key="1">
    <citation type="submission" date="2021-11" db="EMBL/GenBank/DDBJ databases">
        <title>Streptomyces corallinus and Kineosporia corallina sp. nov., two new coral-derived marine actinobacteria.</title>
        <authorList>
            <person name="Buangrab K."/>
            <person name="Sutthacheep M."/>
            <person name="Yeemin T."/>
            <person name="Harunari E."/>
            <person name="Igarashi Y."/>
            <person name="Sripreechasak P."/>
            <person name="Kanchanasin P."/>
            <person name="Tanasupawat S."/>
            <person name="Phongsopitanun W."/>
        </authorList>
    </citation>
    <scope>NUCLEOTIDE SEQUENCE</scope>
    <source>
        <strain evidence="3">JCM 31032</strain>
    </source>
</reference>
<dbReference type="InterPro" id="IPR000551">
    <property type="entry name" value="MerR-type_HTH_dom"/>
</dbReference>
<dbReference type="SUPFAM" id="SSF46955">
    <property type="entry name" value="Putative DNA-binding domain"/>
    <property type="match status" value="1"/>
</dbReference>
<evidence type="ECO:0000313" key="4">
    <source>
        <dbReference type="Proteomes" id="UP001138997"/>
    </source>
</evidence>
<dbReference type="Proteomes" id="UP001138997">
    <property type="component" value="Unassembled WGS sequence"/>
</dbReference>
<dbReference type="AlphaFoldDB" id="A0A9X1NIX1"/>
<dbReference type="Gene3D" id="1.10.1660.10">
    <property type="match status" value="1"/>
</dbReference>
<dbReference type="InterPro" id="IPR009061">
    <property type="entry name" value="DNA-bd_dom_put_sf"/>
</dbReference>
<sequence>MRSAELARLTGVSVRALRHYHQLGVLAEPERSANGYREYTVRELVRVLRLKNLQAAGISLEAAAAMLDAAPGDRSQDELLDEVDQDLQNRIAELQAQRALIAQARAFGTAPDLPADLLHYAPLLVGASPLLARTSRDEVAYLAHVDRVTGSDLTRTLMEGFSELSVHQRLTELSERLVHLQEGDEEGVAALIDDLYAFSSSPEVLAFTAPMEGRIDDSWAALINVYYRDTMNPAQAAVIAGLEQRFSAAGGTQG</sequence>